<comment type="caution">
    <text evidence="2">The sequence shown here is derived from an EMBL/GenBank/DDBJ whole genome shotgun (WGS) entry which is preliminary data.</text>
</comment>
<feature type="compositionally biased region" description="Low complexity" evidence="1">
    <location>
        <begin position="353"/>
        <end position="376"/>
    </location>
</feature>
<evidence type="ECO:0000313" key="2">
    <source>
        <dbReference type="EMBL" id="GCD36027.1"/>
    </source>
</evidence>
<feature type="compositionally biased region" description="Basic residues" evidence="1">
    <location>
        <begin position="108"/>
        <end position="118"/>
    </location>
</feature>
<feature type="compositionally biased region" description="Basic residues" evidence="1">
    <location>
        <begin position="158"/>
        <end position="167"/>
    </location>
</feature>
<protein>
    <submittedName>
        <fullName evidence="2">Uncharacterized protein</fullName>
    </submittedName>
</protein>
<organism evidence="2 3">
    <name type="scientific">Streptomyces chrestomyceticus JCM 4735</name>
    <dbReference type="NCBI Taxonomy" id="1306181"/>
    <lineage>
        <taxon>Bacteria</taxon>
        <taxon>Bacillati</taxon>
        <taxon>Actinomycetota</taxon>
        <taxon>Actinomycetes</taxon>
        <taxon>Kitasatosporales</taxon>
        <taxon>Streptomycetaceae</taxon>
        <taxon>Streptomyces</taxon>
    </lineage>
</organism>
<dbReference type="AlphaFoldDB" id="A0A7U9KV79"/>
<reference evidence="2 3" key="1">
    <citation type="submission" date="2018-11" db="EMBL/GenBank/DDBJ databases">
        <title>Whole genome sequence of Streptomyces chrestomyceticus NBRC 13444(T).</title>
        <authorList>
            <person name="Komaki H."/>
            <person name="Tamura T."/>
        </authorList>
    </citation>
    <scope>NUCLEOTIDE SEQUENCE [LARGE SCALE GENOMIC DNA]</scope>
    <source>
        <strain evidence="2 3">NBRC 13444</strain>
    </source>
</reference>
<sequence length="392" mass="41108">MTSYGSRTTGCDRIRTGRGRGTGPAPFPCPRLRIRGPVGRPRTRPPRTVAEEAPPRTSARQRITSGHVVDPQWPVVPAGMAGPNPGPRARRADPGGAPPGRDRSAAAGHRRGRSRRPHAAQTYLHGLRRRRVRLPGRVRRPARRAAGGLGRALAHRVGRAARLRGGRGGRGAGRGLRGRPGDLRGGGRTARRHLRRDRGRRHHRRRLGRGPRGAGRPRTVLRGLPGPPRPGPAQRPPGGVGPLDHPGVRTPPLRHLVLRGGAARGPAHPERLHGGRPYGVDPPRRGRRGLRPRRALDDAADDLDAARPGGVRDGRRSPRGGRRPGPDAGARAGGAEGRGDRPELAGARGVHQAPHPAAAPAPGSSAAGPSATGSPAATPPPSPPTTTGESTA</sequence>
<feature type="compositionally biased region" description="Basic residues" evidence="1">
    <location>
        <begin position="189"/>
        <end position="209"/>
    </location>
</feature>
<accession>A0A7U9KV79</accession>
<proteinExistence type="predicted"/>
<dbReference type="EMBL" id="BHZC01000001">
    <property type="protein sequence ID" value="GCD36027.1"/>
    <property type="molecule type" value="Genomic_DNA"/>
</dbReference>
<dbReference type="Proteomes" id="UP000287830">
    <property type="component" value="Unassembled WGS sequence"/>
</dbReference>
<name>A0A7U9KV79_9ACTN</name>
<gene>
    <name evidence="2" type="ORF">OEIGOIKO_03779</name>
</gene>
<feature type="compositionally biased region" description="Pro residues" evidence="1">
    <location>
        <begin position="225"/>
        <end position="235"/>
    </location>
</feature>
<evidence type="ECO:0000256" key="1">
    <source>
        <dbReference type="SAM" id="MobiDB-lite"/>
    </source>
</evidence>
<feature type="compositionally biased region" description="Low complexity" evidence="1">
    <location>
        <begin position="214"/>
        <end position="224"/>
    </location>
</feature>
<feature type="region of interest" description="Disordered" evidence="1">
    <location>
        <begin position="158"/>
        <end position="392"/>
    </location>
</feature>
<evidence type="ECO:0000313" key="3">
    <source>
        <dbReference type="Proteomes" id="UP000287830"/>
    </source>
</evidence>
<feature type="region of interest" description="Disordered" evidence="1">
    <location>
        <begin position="1"/>
        <end position="131"/>
    </location>
</feature>